<proteinExistence type="predicted"/>
<evidence type="ECO:0000313" key="3">
    <source>
        <dbReference type="Proteomes" id="UP001140094"/>
    </source>
</evidence>
<keyword evidence="3" id="KW-1185">Reference proteome</keyword>
<evidence type="ECO:0000256" key="1">
    <source>
        <dbReference type="SAM" id="MobiDB-lite"/>
    </source>
</evidence>
<dbReference type="OrthoDB" id="10462215at2759"/>
<reference evidence="2" key="1">
    <citation type="submission" date="2022-07" db="EMBL/GenBank/DDBJ databases">
        <title>Phylogenomic reconstructions and comparative analyses of Kickxellomycotina fungi.</title>
        <authorList>
            <person name="Reynolds N.K."/>
            <person name="Stajich J.E."/>
            <person name="Barry K."/>
            <person name="Grigoriev I.V."/>
            <person name="Crous P."/>
            <person name="Smith M.E."/>
        </authorList>
    </citation>
    <scope>NUCLEOTIDE SEQUENCE</scope>
    <source>
        <strain evidence="2">NRRL 1565</strain>
    </source>
</reference>
<name>A0A9W8HXB2_9FUNG</name>
<evidence type="ECO:0000313" key="2">
    <source>
        <dbReference type="EMBL" id="KAJ2806949.1"/>
    </source>
</evidence>
<comment type="caution">
    <text evidence="2">The sequence shown here is derived from an EMBL/GenBank/DDBJ whole genome shotgun (WGS) entry which is preliminary data.</text>
</comment>
<dbReference type="Proteomes" id="UP001140094">
    <property type="component" value="Unassembled WGS sequence"/>
</dbReference>
<accession>A0A9W8HXB2</accession>
<protein>
    <submittedName>
        <fullName evidence="2">Uncharacterized protein</fullName>
    </submittedName>
</protein>
<sequence length="190" mass="20798">MNNEARYPRTAAAIRELDEGQSSIRILPRDPNDPVDGPTKADLRRPGLARLPSQKAAEDKVGRSEFSTSHDDSGSPDSQQDQFGNPSLLLGRESQDQEFGNPNLPAVQQQQQQQQQQQSQWGSSSAWDAIRGGGSKQADFWDRLRNQNAKQNDIAGQPRDDSGNSAQYEDLGDASDTNDRKRSGGSAFGT</sequence>
<feature type="compositionally biased region" description="Low complexity" evidence="1">
    <location>
        <begin position="108"/>
        <end position="120"/>
    </location>
</feature>
<feature type="compositionally biased region" description="Basic and acidic residues" evidence="1">
    <location>
        <begin position="56"/>
        <end position="73"/>
    </location>
</feature>
<gene>
    <name evidence="2" type="ORF">H4R20_001485</name>
</gene>
<organism evidence="2 3">
    <name type="scientific">Coemansia guatemalensis</name>
    <dbReference type="NCBI Taxonomy" id="2761395"/>
    <lineage>
        <taxon>Eukaryota</taxon>
        <taxon>Fungi</taxon>
        <taxon>Fungi incertae sedis</taxon>
        <taxon>Zoopagomycota</taxon>
        <taxon>Kickxellomycotina</taxon>
        <taxon>Kickxellomycetes</taxon>
        <taxon>Kickxellales</taxon>
        <taxon>Kickxellaceae</taxon>
        <taxon>Coemansia</taxon>
    </lineage>
</organism>
<dbReference type="EMBL" id="JANBUO010000148">
    <property type="protein sequence ID" value="KAJ2806949.1"/>
    <property type="molecule type" value="Genomic_DNA"/>
</dbReference>
<feature type="region of interest" description="Disordered" evidence="1">
    <location>
        <begin position="1"/>
        <end position="190"/>
    </location>
</feature>
<dbReference type="AlphaFoldDB" id="A0A9W8HXB2"/>